<dbReference type="AlphaFoldDB" id="A0AAE1GZA5"/>
<reference evidence="2" key="2">
    <citation type="journal article" date="2023" name="BMC Genomics">
        <title>Pest status, molecular evolution, and epigenetic factors derived from the genome assembly of Frankliniella fusca, a thysanopteran phytovirus vector.</title>
        <authorList>
            <person name="Catto M.A."/>
            <person name="Labadie P.E."/>
            <person name="Jacobson A.L."/>
            <person name="Kennedy G.G."/>
            <person name="Srinivasan R."/>
            <person name="Hunt B.G."/>
        </authorList>
    </citation>
    <scope>NUCLEOTIDE SEQUENCE</scope>
    <source>
        <strain evidence="2">PL_HMW_Pooled</strain>
    </source>
</reference>
<evidence type="ECO:0000256" key="1">
    <source>
        <dbReference type="SAM" id="Coils"/>
    </source>
</evidence>
<keyword evidence="1" id="KW-0175">Coiled coil</keyword>
<comment type="caution">
    <text evidence="2">The sequence shown here is derived from an EMBL/GenBank/DDBJ whole genome shotgun (WGS) entry which is preliminary data.</text>
</comment>
<proteinExistence type="predicted"/>
<dbReference type="EMBL" id="JAHWGI010000182">
    <property type="protein sequence ID" value="KAK3910635.1"/>
    <property type="molecule type" value="Genomic_DNA"/>
</dbReference>
<keyword evidence="3" id="KW-1185">Reference proteome</keyword>
<feature type="non-terminal residue" evidence="2">
    <location>
        <position position="1"/>
    </location>
</feature>
<gene>
    <name evidence="2" type="ORF">KUF71_020449</name>
</gene>
<evidence type="ECO:0000313" key="2">
    <source>
        <dbReference type="EMBL" id="KAK3910635.1"/>
    </source>
</evidence>
<sequence>DSLERGGRDADPERARLEQELAQANASIADLHKQLFSERRDASQLRKEVASLRLGLDTANDMLDSNKVALGRSEAYGQVLKVSKEQLQARFEQEQRDHEDCRQRLERLHDELQEARAKDPLVEAQIKTLGCHLHQRSGEVRALQDKLSVRDRECDELRAQLERQRAAARRERDALLQELQQAQREFSEALRNMSSNIPDPAPCDEEGLSALIQQSNRLSPAVLGDLKALLHNLKAELRSVERGVGITYERPGPAVQHV</sequence>
<organism evidence="2 3">
    <name type="scientific">Frankliniella fusca</name>
    <dbReference type="NCBI Taxonomy" id="407009"/>
    <lineage>
        <taxon>Eukaryota</taxon>
        <taxon>Metazoa</taxon>
        <taxon>Ecdysozoa</taxon>
        <taxon>Arthropoda</taxon>
        <taxon>Hexapoda</taxon>
        <taxon>Insecta</taxon>
        <taxon>Pterygota</taxon>
        <taxon>Neoptera</taxon>
        <taxon>Paraneoptera</taxon>
        <taxon>Thysanoptera</taxon>
        <taxon>Terebrantia</taxon>
        <taxon>Thripoidea</taxon>
        <taxon>Thripidae</taxon>
        <taxon>Frankliniella</taxon>
    </lineage>
</organism>
<reference evidence="2" key="1">
    <citation type="submission" date="2021-07" db="EMBL/GenBank/DDBJ databases">
        <authorList>
            <person name="Catto M.A."/>
            <person name="Jacobson A."/>
            <person name="Kennedy G."/>
            <person name="Labadie P."/>
            <person name="Hunt B.G."/>
            <person name="Srinivasan R."/>
        </authorList>
    </citation>
    <scope>NUCLEOTIDE SEQUENCE</scope>
    <source>
        <strain evidence="2">PL_HMW_Pooled</strain>
        <tissue evidence="2">Head</tissue>
    </source>
</reference>
<feature type="coiled-coil region" evidence="1">
    <location>
        <begin position="84"/>
        <end position="196"/>
    </location>
</feature>
<protein>
    <submittedName>
        <fullName evidence="2">Autophagy-related protein 11</fullName>
    </submittedName>
</protein>
<name>A0AAE1GZA5_9NEOP</name>
<dbReference type="Gene3D" id="1.10.287.1490">
    <property type="match status" value="1"/>
</dbReference>
<accession>A0AAE1GZA5</accession>
<evidence type="ECO:0000313" key="3">
    <source>
        <dbReference type="Proteomes" id="UP001219518"/>
    </source>
</evidence>
<dbReference type="Proteomes" id="UP001219518">
    <property type="component" value="Unassembled WGS sequence"/>
</dbReference>